<dbReference type="Gene3D" id="3.40.50.170">
    <property type="entry name" value="Formyl transferase, N-terminal domain"/>
    <property type="match status" value="1"/>
</dbReference>
<evidence type="ECO:0008006" key="2">
    <source>
        <dbReference type="Google" id="ProtNLM"/>
    </source>
</evidence>
<organism evidence="1">
    <name type="scientific">Chlorobium phaeobacteroides (strain BS1)</name>
    <dbReference type="NCBI Taxonomy" id="331678"/>
    <lineage>
        <taxon>Bacteria</taxon>
        <taxon>Pseudomonadati</taxon>
        <taxon>Chlorobiota</taxon>
        <taxon>Chlorobiia</taxon>
        <taxon>Chlorobiales</taxon>
        <taxon>Chlorobiaceae</taxon>
        <taxon>Chlorobium/Pelodictyon group</taxon>
        <taxon>Chlorobium</taxon>
    </lineage>
</organism>
<name>B3EMP6_CHLPB</name>
<accession>B3EMP6</accession>
<dbReference type="AlphaFoldDB" id="B3EMP6"/>
<dbReference type="InterPro" id="IPR036477">
    <property type="entry name" value="Formyl_transf_N_sf"/>
</dbReference>
<reference evidence="1" key="1">
    <citation type="submission" date="2008-06" db="EMBL/GenBank/DDBJ databases">
        <title>Complete sequence of Chlorobium phaeobacteroides BS1.</title>
        <authorList>
            <consortium name="US DOE Joint Genome Institute"/>
            <person name="Lucas S."/>
            <person name="Copeland A."/>
            <person name="Lapidus A."/>
            <person name="Glavina del Rio T."/>
            <person name="Dalin E."/>
            <person name="Tice H."/>
            <person name="Bruce D."/>
            <person name="Goodwin L."/>
            <person name="Pitluck S."/>
            <person name="Schmutz J."/>
            <person name="Larimer F."/>
            <person name="Land M."/>
            <person name="Hauser L."/>
            <person name="Kyrpides N."/>
            <person name="Ovchinnikova G."/>
            <person name="Li T."/>
            <person name="Liu Z."/>
            <person name="Zhao F."/>
            <person name="Overmann J."/>
            <person name="Bryant D.A."/>
            <person name="Richardson P."/>
        </authorList>
    </citation>
    <scope>NUCLEOTIDE SEQUENCE [LARGE SCALE GENOMIC DNA]</scope>
    <source>
        <strain evidence="1">BS1</strain>
    </source>
</reference>
<gene>
    <name evidence="1" type="ordered locus">Cphamn1_0563</name>
</gene>
<dbReference type="EMBL" id="CP001101">
    <property type="protein sequence ID" value="ACE03524.1"/>
    <property type="molecule type" value="Genomic_DNA"/>
</dbReference>
<dbReference type="HOGENOM" id="CLU_1203077_0_0_10"/>
<protein>
    <recommendedName>
        <fullName evidence="2">Formyl transferase N-terminal domain-containing protein</fullName>
    </recommendedName>
</protein>
<dbReference type="SUPFAM" id="SSF53328">
    <property type="entry name" value="Formyltransferase"/>
    <property type="match status" value="1"/>
</dbReference>
<evidence type="ECO:0000313" key="1">
    <source>
        <dbReference type="EMBL" id="ACE03524.1"/>
    </source>
</evidence>
<dbReference type="KEGG" id="cpb:Cphamn1_0563"/>
<dbReference type="STRING" id="331678.Cphamn1_0563"/>
<proteinExistence type="predicted"/>
<sequence>MSNTGFDSDSENILFFGDPNLGEEGFQRFSAYFPHARQLTWEKGTDKTAARKKLRSQSWLFTLSFYNDYIFSCDDFDFLGLLLNIHPSLPSLRGVGYDHIPLIENHQEHGATLHFLRRPSRNRLIVKSDIDAGRIIRTRTRKLSPQATYGDIRILNQQIALEMLEELSEQLLAWGDIETVYRKLSAEAEKSNLAWAERYIDSSTLQKMLRELRTSHPGHRVFMKEPLLVK</sequence>
<dbReference type="OrthoDB" id="9788208at2"/>